<evidence type="ECO:0000259" key="1">
    <source>
        <dbReference type="Pfam" id="PF07238"/>
    </source>
</evidence>
<accession>A0A1G7EZN0</accession>
<sequence length="222" mass="25186">MADFALFKYLEKPALLRVFLLLEDGSKERLEAVARIIAAPYLELKFRPDELPLNRVRIGAKLLLSLDTRVGTVSMYAHIDEITSPRVLRALALETFSYSQQREYFRVNAAIKVVYNRLTPGSATPPLRVPTSSINLSGSGVLVGCENKLPEGELFELGFYLPEQEPFWCTAQLVRLDTKLRGGFEAAFKYLQIEAENRDRLISFCLAEQRRQLRTKVQVAGF</sequence>
<dbReference type="Proteomes" id="UP000243205">
    <property type="component" value="Unassembled WGS sequence"/>
</dbReference>
<keyword evidence="3" id="KW-1185">Reference proteome</keyword>
<organism evidence="2 3">
    <name type="scientific">Desulfuromonas thiophila</name>
    <dbReference type="NCBI Taxonomy" id="57664"/>
    <lineage>
        <taxon>Bacteria</taxon>
        <taxon>Pseudomonadati</taxon>
        <taxon>Thermodesulfobacteriota</taxon>
        <taxon>Desulfuromonadia</taxon>
        <taxon>Desulfuromonadales</taxon>
        <taxon>Desulfuromonadaceae</taxon>
        <taxon>Desulfuromonas</taxon>
    </lineage>
</organism>
<dbReference type="GO" id="GO:0035438">
    <property type="term" value="F:cyclic-di-GMP binding"/>
    <property type="evidence" value="ECO:0007669"/>
    <property type="project" value="InterPro"/>
</dbReference>
<dbReference type="InterPro" id="IPR009875">
    <property type="entry name" value="PilZ_domain"/>
</dbReference>
<dbReference type="AlphaFoldDB" id="A0A1G7EZN0"/>
<dbReference type="STRING" id="57664.SAMN05661003_12515"/>
<dbReference type="Pfam" id="PF07238">
    <property type="entry name" value="PilZ"/>
    <property type="match status" value="1"/>
</dbReference>
<name>A0A1G7EZN0_9BACT</name>
<evidence type="ECO:0000313" key="2">
    <source>
        <dbReference type="EMBL" id="SDE69129.1"/>
    </source>
</evidence>
<proteinExistence type="predicted"/>
<evidence type="ECO:0000313" key="3">
    <source>
        <dbReference type="Proteomes" id="UP000243205"/>
    </source>
</evidence>
<dbReference type="OrthoDB" id="5431167at2"/>
<dbReference type="EMBL" id="FNAQ01000025">
    <property type="protein sequence ID" value="SDE69129.1"/>
    <property type="molecule type" value="Genomic_DNA"/>
</dbReference>
<reference evidence="3" key="1">
    <citation type="submission" date="2016-10" db="EMBL/GenBank/DDBJ databases">
        <authorList>
            <person name="Varghese N."/>
            <person name="Submissions S."/>
        </authorList>
    </citation>
    <scope>NUCLEOTIDE SEQUENCE [LARGE SCALE GENOMIC DNA]</scope>
    <source>
        <strain evidence="3">DSM 8987</strain>
    </source>
</reference>
<feature type="domain" description="PilZ" evidence="1">
    <location>
        <begin position="100"/>
        <end position="206"/>
    </location>
</feature>
<dbReference type="RefSeq" id="WP_092080696.1">
    <property type="nucleotide sequence ID" value="NZ_CALFZY010000028.1"/>
</dbReference>
<gene>
    <name evidence="2" type="ORF">SAMN05661003_12515</name>
</gene>
<dbReference type="Gene3D" id="2.40.10.220">
    <property type="entry name" value="predicted glycosyltransferase like domains"/>
    <property type="match status" value="1"/>
</dbReference>
<protein>
    <submittedName>
        <fullName evidence="2">PilZ domain-containing protein</fullName>
    </submittedName>
</protein>